<dbReference type="InterPro" id="IPR000866">
    <property type="entry name" value="AhpC/TSA"/>
</dbReference>
<keyword evidence="5" id="KW-1185">Reference proteome</keyword>
<reference evidence="4 5" key="1">
    <citation type="journal article" date="2009" name="Stand. Genomic Sci.">
        <title>Complete genome sequence of Pedobacter heparinus type strain (HIM 762-3).</title>
        <authorList>
            <person name="Han C."/>
            <person name="Spring S."/>
            <person name="Lapidus A."/>
            <person name="Del Rio T.G."/>
            <person name="Tice H."/>
            <person name="Copeland A."/>
            <person name="Cheng J.F."/>
            <person name="Lucas S."/>
            <person name="Chen F."/>
            <person name="Nolan M."/>
            <person name="Bruce D."/>
            <person name="Goodwin L."/>
            <person name="Pitluck S."/>
            <person name="Ivanova N."/>
            <person name="Mavromatis K."/>
            <person name="Mikhailova N."/>
            <person name="Pati A."/>
            <person name="Chen A."/>
            <person name="Palaniappan K."/>
            <person name="Land M."/>
            <person name="Hauser L."/>
            <person name="Chang Y.J."/>
            <person name="Jeffries C.C."/>
            <person name="Saunders E."/>
            <person name="Chertkov O."/>
            <person name="Brettin T."/>
            <person name="Goker M."/>
            <person name="Rohde M."/>
            <person name="Bristow J."/>
            <person name="Eisen J.A."/>
            <person name="Markowitz V."/>
            <person name="Hugenholtz P."/>
            <person name="Kyrpides N.C."/>
            <person name="Klenk H.P."/>
            <person name="Detter J.C."/>
        </authorList>
    </citation>
    <scope>NUCLEOTIDE SEQUENCE [LARGE SCALE GENOMIC DNA]</scope>
    <source>
        <strain evidence="5">ATCC 13125 / DSM 2366 / CIP 104194 / JCM 7457 / NBRC 12017 / NCIMB 9290 / NRRL B-14731 / HIM 762-3</strain>
    </source>
</reference>
<dbReference type="Gene3D" id="3.40.30.10">
    <property type="entry name" value="Glutaredoxin"/>
    <property type="match status" value="1"/>
</dbReference>
<dbReference type="EMBL" id="CP001681">
    <property type="protein sequence ID" value="ACU04660.1"/>
    <property type="molecule type" value="Genomic_DNA"/>
</dbReference>
<feature type="domain" description="Alkyl hydroperoxide reductase subunit C/ Thiol specific antioxidant" evidence="3">
    <location>
        <begin position="24"/>
        <end position="143"/>
    </location>
</feature>
<keyword evidence="2" id="KW-0732">Signal</keyword>
<dbReference type="Proteomes" id="UP000000852">
    <property type="component" value="Chromosome"/>
</dbReference>
<evidence type="ECO:0000259" key="3">
    <source>
        <dbReference type="Pfam" id="PF00578"/>
    </source>
</evidence>
<dbReference type="PROSITE" id="PS00194">
    <property type="entry name" value="THIOREDOXIN_1"/>
    <property type="match status" value="1"/>
</dbReference>
<name>C6XZG4_PEDHD</name>
<evidence type="ECO:0000256" key="2">
    <source>
        <dbReference type="SAM" id="SignalP"/>
    </source>
</evidence>
<sequence>MKKLFLALLLSVLSTITFAQNPIVGTDMPKAVFYKADGKTFNTDQITKGSKSLLMLFDATCEHCQKVVSNISKRSTELKNVNLYLISQDEYRSINYFMDNFGKPLKTMKNVSVLQDKDHVFIPLFHPKQYPALYLYGKDKKLEFYSSDERDVPRFFSRIK</sequence>
<evidence type="ECO:0000313" key="5">
    <source>
        <dbReference type="Proteomes" id="UP000000852"/>
    </source>
</evidence>
<protein>
    <recommendedName>
        <fullName evidence="3">Alkyl hydroperoxide reductase subunit C/ Thiol specific antioxidant domain-containing protein</fullName>
    </recommendedName>
</protein>
<evidence type="ECO:0000256" key="1">
    <source>
        <dbReference type="ARBA" id="ARBA00023284"/>
    </source>
</evidence>
<dbReference type="KEGG" id="phe:Phep_2456"/>
<dbReference type="OrthoDB" id="662072at2"/>
<dbReference type="SMR" id="C6XZG4"/>
<dbReference type="HOGENOM" id="CLU_131488_0_0_10"/>
<dbReference type="SUPFAM" id="SSF52833">
    <property type="entry name" value="Thioredoxin-like"/>
    <property type="match status" value="1"/>
</dbReference>
<feature type="signal peptide" evidence="2">
    <location>
        <begin position="1"/>
        <end position="19"/>
    </location>
</feature>
<dbReference type="GO" id="GO:0016209">
    <property type="term" value="F:antioxidant activity"/>
    <property type="evidence" value="ECO:0007669"/>
    <property type="project" value="InterPro"/>
</dbReference>
<feature type="chain" id="PRO_5002973473" description="Alkyl hydroperoxide reductase subunit C/ Thiol specific antioxidant domain-containing protein" evidence="2">
    <location>
        <begin position="20"/>
        <end position="160"/>
    </location>
</feature>
<dbReference type="AlphaFoldDB" id="C6XZG4"/>
<dbReference type="InterPro" id="IPR017937">
    <property type="entry name" value="Thioredoxin_CS"/>
</dbReference>
<dbReference type="eggNOG" id="COG0526">
    <property type="taxonomic scope" value="Bacteria"/>
</dbReference>
<evidence type="ECO:0000313" key="4">
    <source>
        <dbReference type="EMBL" id="ACU04660.1"/>
    </source>
</evidence>
<dbReference type="Pfam" id="PF00578">
    <property type="entry name" value="AhpC-TSA"/>
    <property type="match status" value="1"/>
</dbReference>
<dbReference type="GO" id="GO:0016491">
    <property type="term" value="F:oxidoreductase activity"/>
    <property type="evidence" value="ECO:0007669"/>
    <property type="project" value="InterPro"/>
</dbReference>
<proteinExistence type="predicted"/>
<dbReference type="InterPro" id="IPR036249">
    <property type="entry name" value="Thioredoxin-like_sf"/>
</dbReference>
<organism evidence="4 5">
    <name type="scientific">Pedobacter heparinus (strain ATCC 13125 / DSM 2366 / CIP 104194 / JCM 7457 / NBRC 12017 / NCIMB 9290 / NRRL B-14731 / HIM 762-3)</name>
    <dbReference type="NCBI Taxonomy" id="485917"/>
    <lineage>
        <taxon>Bacteria</taxon>
        <taxon>Pseudomonadati</taxon>
        <taxon>Bacteroidota</taxon>
        <taxon>Sphingobacteriia</taxon>
        <taxon>Sphingobacteriales</taxon>
        <taxon>Sphingobacteriaceae</taxon>
        <taxon>Pedobacter</taxon>
    </lineage>
</organism>
<dbReference type="RefSeq" id="WP_015808272.1">
    <property type="nucleotide sequence ID" value="NC_013061.1"/>
</dbReference>
<gene>
    <name evidence="4" type="ordered locus">Phep_2456</name>
</gene>
<accession>C6XZG4</accession>
<dbReference type="STRING" id="485917.Phep_2456"/>
<keyword evidence="1" id="KW-0676">Redox-active center</keyword>